<protein>
    <submittedName>
        <fullName evidence="2">Flp family type IVb pilin</fullName>
    </submittedName>
</protein>
<gene>
    <name evidence="2" type="ORF">ACFQ2J_12120</name>
</gene>
<keyword evidence="1" id="KW-0472">Membrane</keyword>
<organism evidence="2 3">
    <name type="scientific">Thalassobacillus hwangdonensis</name>
    <dbReference type="NCBI Taxonomy" id="546108"/>
    <lineage>
        <taxon>Bacteria</taxon>
        <taxon>Bacillati</taxon>
        <taxon>Bacillota</taxon>
        <taxon>Bacilli</taxon>
        <taxon>Bacillales</taxon>
        <taxon>Bacillaceae</taxon>
        <taxon>Thalassobacillus</taxon>
    </lineage>
</organism>
<evidence type="ECO:0000313" key="3">
    <source>
        <dbReference type="Proteomes" id="UP001596990"/>
    </source>
</evidence>
<feature type="transmembrane region" description="Helical" evidence="1">
    <location>
        <begin position="17"/>
        <end position="35"/>
    </location>
</feature>
<proteinExistence type="predicted"/>
<dbReference type="EMBL" id="JBHTKL010000005">
    <property type="protein sequence ID" value="MFD1019923.1"/>
    <property type="molecule type" value="Genomic_DNA"/>
</dbReference>
<sequence length="59" mass="6469">MIRKLLLDEGGQGMSEYGLVISFIAFSAFVTIIVLRENIVTMFKEAIGVVSEGNNVLHP</sequence>
<dbReference type="Proteomes" id="UP001596990">
    <property type="component" value="Unassembled WGS sequence"/>
</dbReference>
<comment type="caution">
    <text evidence="2">The sequence shown here is derived from an EMBL/GenBank/DDBJ whole genome shotgun (WGS) entry which is preliminary data.</text>
</comment>
<evidence type="ECO:0000313" key="2">
    <source>
        <dbReference type="EMBL" id="MFD1019923.1"/>
    </source>
</evidence>
<accession>A0ABW3L426</accession>
<reference evidence="3" key="1">
    <citation type="journal article" date="2019" name="Int. J. Syst. Evol. Microbiol.">
        <title>The Global Catalogue of Microorganisms (GCM) 10K type strain sequencing project: providing services to taxonomists for standard genome sequencing and annotation.</title>
        <authorList>
            <consortium name="The Broad Institute Genomics Platform"/>
            <consortium name="The Broad Institute Genome Sequencing Center for Infectious Disease"/>
            <person name="Wu L."/>
            <person name="Ma J."/>
        </authorList>
    </citation>
    <scope>NUCLEOTIDE SEQUENCE [LARGE SCALE GENOMIC DNA]</scope>
    <source>
        <strain evidence="3">CCUG 56607</strain>
    </source>
</reference>
<dbReference type="RefSeq" id="WP_386060627.1">
    <property type="nucleotide sequence ID" value="NZ_JBHTKL010000005.1"/>
</dbReference>
<keyword evidence="1" id="KW-0812">Transmembrane</keyword>
<name>A0ABW3L426_9BACI</name>
<evidence type="ECO:0000256" key="1">
    <source>
        <dbReference type="SAM" id="Phobius"/>
    </source>
</evidence>
<keyword evidence="1" id="KW-1133">Transmembrane helix</keyword>
<keyword evidence="3" id="KW-1185">Reference proteome</keyword>